<dbReference type="Proteomes" id="UP000464658">
    <property type="component" value="Chromosome"/>
</dbReference>
<evidence type="ECO:0000256" key="9">
    <source>
        <dbReference type="ARBA" id="ARBA00022989"/>
    </source>
</evidence>
<evidence type="ECO:0000256" key="6">
    <source>
        <dbReference type="ARBA" id="ARBA00022840"/>
    </source>
</evidence>
<dbReference type="FunFam" id="2.70.150.10:FF:000160">
    <property type="entry name" value="Sarcoplasmic/endoplasmic reticulum calcium ATPase 1"/>
    <property type="match status" value="1"/>
</dbReference>
<name>A0A5S9M6T0_BACIA</name>
<accession>A0A5S9M6T0</accession>
<evidence type="ECO:0000256" key="7">
    <source>
        <dbReference type="ARBA" id="ARBA00022842"/>
    </source>
</evidence>
<keyword evidence="10" id="KW-0472">Membrane</keyword>
<dbReference type="EMBL" id="AP021906">
    <property type="protein sequence ID" value="BBP89217.1"/>
    <property type="molecule type" value="Genomic_DNA"/>
</dbReference>
<dbReference type="GO" id="GO:1990573">
    <property type="term" value="P:potassium ion import across plasma membrane"/>
    <property type="evidence" value="ECO:0007669"/>
    <property type="project" value="TreeGrafter"/>
</dbReference>
<evidence type="ECO:0000256" key="1">
    <source>
        <dbReference type="ARBA" id="ARBA00004127"/>
    </source>
</evidence>
<proteinExistence type="inferred from homology"/>
<dbReference type="GO" id="GO:0036376">
    <property type="term" value="P:sodium ion export across plasma membrane"/>
    <property type="evidence" value="ECO:0007669"/>
    <property type="project" value="TreeGrafter"/>
</dbReference>
<comment type="subcellular location">
    <subcellularLocation>
        <location evidence="1">Endomembrane system</location>
        <topology evidence="1">Multi-pass membrane protein</topology>
    </subcellularLocation>
</comment>
<comment type="similarity">
    <text evidence="2">Belongs to the cation transport ATPase (P-type) (TC 3.A.3) family. Type IIA subfamily.</text>
</comment>
<dbReference type="AlphaFoldDB" id="A0A5S9M6T0"/>
<protein>
    <recommendedName>
        <fullName evidence="11">P-type ATPase A domain-containing protein</fullName>
    </recommendedName>
</protein>
<dbReference type="GO" id="GO:0005524">
    <property type="term" value="F:ATP binding"/>
    <property type="evidence" value="ECO:0007669"/>
    <property type="project" value="UniProtKB-KW"/>
</dbReference>
<evidence type="ECO:0000256" key="3">
    <source>
        <dbReference type="ARBA" id="ARBA00022553"/>
    </source>
</evidence>
<evidence type="ECO:0000259" key="11">
    <source>
        <dbReference type="Pfam" id="PF00122"/>
    </source>
</evidence>
<dbReference type="GO" id="GO:0012505">
    <property type="term" value="C:endomembrane system"/>
    <property type="evidence" value="ECO:0007669"/>
    <property type="project" value="UniProtKB-SubCell"/>
</dbReference>
<dbReference type="PANTHER" id="PTHR43294:SF20">
    <property type="entry name" value="P-TYPE ATPASE"/>
    <property type="match status" value="1"/>
</dbReference>
<sequence>MPGDIVKFSSGDRIGADIRLLETKSLEIEESALTGESIPAVKHASPLSSSHVSLGDLTNMAFMGTLVTRGSGVGVVIGTGMNTAMGQIAGMLDAAGNMGNAAAKASRAARENSDDCGCFIFNGARSGSRCCART</sequence>
<dbReference type="PANTHER" id="PTHR43294">
    <property type="entry name" value="SODIUM/POTASSIUM-TRANSPORTING ATPASE SUBUNIT ALPHA"/>
    <property type="match status" value="1"/>
</dbReference>
<gene>
    <name evidence="12" type="ORF">BsIDN1_28350</name>
</gene>
<evidence type="ECO:0000256" key="10">
    <source>
        <dbReference type="ARBA" id="ARBA00023136"/>
    </source>
</evidence>
<evidence type="ECO:0000256" key="5">
    <source>
        <dbReference type="ARBA" id="ARBA00022741"/>
    </source>
</evidence>
<dbReference type="Pfam" id="PF00122">
    <property type="entry name" value="E1-E2_ATPase"/>
    <property type="match status" value="1"/>
</dbReference>
<evidence type="ECO:0000256" key="2">
    <source>
        <dbReference type="ARBA" id="ARBA00005675"/>
    </source>
</evidence>
<keyword evidence="9" id="KW-1133">Transmembrane helix</keyword>
<evidence type="ECO:0000256" key="4">
    <source>
        <dbReference type="ARBA" id="ARBA00022692"/>
    </source>
</evidence>
<feature type="domain" description="P-type ATPase A" evidence="11">
    <location>
        <begin position="2"/>
        <end position="92"/>
    </location>
</feature>
<keyword evidence="8" id="KW-1278">Translocase</keyword>
<dbReference type="Gene3D" id="2.70.150.10">
    <property type="entry name" value="Calcium-transporting ATPase, cytoplasmic transduction domain A"/>
    <property type="match status" value="1"/>
</dbReference>
<dbReference type="GO" id="GO:0030007">
    <property type="term" value="P:intracellular potassium ion homeostasis"/>
    <property type="evidence" value="ECO:0007669"/>
    <property type="project" value="TreeGrafter"/>
</dbReference>
<dbReference type="GO" id="GO:0005886">
    <property type="term" value="C:plasma membrane"/>
    <property type="evidence" value="ECO:0007669"/>
    <property type="project" value="TreeGrafter"/>
</dbReference>
<dbReference type="InterPro" id="IPR008250">
    <property type="entry name" value="ATPase_P-typ_transduc_dom_A_sf"/>
</dbReference>
<organism evidence="12 13">
    <name type="scientific">Bacillus safensis</name>
    <dbReference type="NCBI Taxonomy" id="561879"/>
    <lineage>
        <taxon>Bacteria</taxon>
        <taxon>Bacillati</taxon>
        <taxon>Bacillota</taxon>
        <taxon>Bacilli</taxon>
        <taxon>Bacillales</taxon>
        <taxon>Bacillaceae</taxon>
        <taxon>Bacillus</taxon>
    </lineage>
</organism>
<keyword evidence="4" id="KW-0812">Transmembrane</keyword>
<keyword evidence="7" id="KW-0460">Magnesium</keyword>
<dbReference type="GO" id="GO:1902600">
    <property type="term" value="P:proton transmembrane transport"/>
    <property type="evidence" value="ECO:0007669"/>
    <property type="project" value="TreeGrafter"/>
</dbReference>
<dbReference type="InterPro" id="IPR050510">
    <property type="entry name" value="Cation_transp_ATPase_P-type"/>
</dbReference>
<keyword evidence="3" id="KW-0597">Phosphoprotein</keyword>
<dbReference type="SUPFAM" id="SSF81653">
    <property type="entry name" value="Calcium ATPase, transduction domain A"/>
    <property type="match status" value="1"/>
</dbReference>
<evidence type="ECO:0000313" key="12">
    <source>
        <dbReference type="EMBL" id="BBP89217.1"/>
    </source>
</evidence>
<keyword evidence="5" id="KW-0547">Nucleotide-binding</keyword>
<reference evidence="12 13" key="1">
    <citation type="submission" date="2019-12" db="EMBL/GenBank/DDBJ databases">
        <title>Full genome sequence of a Bacillus safensis strain isolated from commercially available natto in Indonesia.</title>
        <authorList>
            <person name="Yoshida M."/>
            <person name="Uomi M."/>
            <person name="Waturangi D."/>
            <person name="Ekaputri J.J."/>
            <person name="Setiamarga D.H.E."/>
        </authorList>
    </citation>
    <scope>NUCLEOTIDE SEQUENCE [LARGE SCALE GENOMIC DNA]</scope>
    <source>
        <strain evidence="12 13">IDN1</strain>
    </source>
</reference>
<dbReference type="GO" id="GO:0005391">
    <property type="term" value="F:P-type sodium:potassium-exchanging transporter activity"/>
    <property type="evidence" value="ECO:0007669"/>
    <property type="project" value="TreeGrafter"/>
</dbReference>
<keyword evidence="6" id="KW-0067">ATP-binding</keyword>
<dbReference type="InterPro" id="IPR059000">
    <property type="entry name" value="ATPase_P-type_domA"/>
</dbReference>
<evidence type="ECO:0000313" key="13">
    <source>
        <dbReference type="Proteomes" id="UP000464658"/>
    </source>
</evidence>
<evidence type="ECO:0000256" key="8">
    <source>
        <dbReference type="ARBA" id="ARBA00022967"/>
    </source>
</evidence>
<dbReference type="GO" id="GO:0006883">
    <property type="term" value="P:intracellular sodium ion homeostasis"/>
    <property type="evidence" value="ECO:0007669"/>
    <property type="project" value="TreeGrafter"/>
</dbReference>